<dbReference type="RefSeq" id="WP_306433529.1">
    <property type="nucleotide sequence ID" value="NZ_BMVN01000069.1"/>
</dbReference>
<keyword evidence="2" id="KW-1185">Reference proteome</keyword>
<proteinExistence type="predicted"/>
<name>A0ABQ3DBB5_9ACTN</name>
<organism evidence="1 2">
    <name type="scientific">Streptomyces canarius</name>
    <dbReference type="NCBI Taxonomy" id="285453"/>
    <lineage>
        <taxon>Bacteria</taxon>
        <taxon>Bacillati</taxon>
        <taxon>Actinomycetota</taxon>
        <taxon>Actinomycetes</taxon>
        <taxon>Kitasatosporales</taxon>
        <taxon>Streptomycetaceae</taxon>
        <taxon>Streptomyces</taxon>
    </lineage>
</organism>
<dbReference type="Proteomes" id="UP000653644">
    <property type="component" value="Unassembled WGS sequence"/>
</dbReference>
<evidence type="ECO:0000313" key="2">
    <source>
        <dbReference type="Proteomes" id="UP000653644"/>
    </source>
</evidence>
<accession>A0ABQ3DBB5</accession>
<dbReference type="EMBL" id="BMVN01000069">
    <property type="protein sequence ID" value="GHA69340.1"/>
    <property type="molecule type" value="Genomic_DNA"/>
</dbReference>
<sequence length="120" mass="12974">MNHARLVALGRALRLTGEHGRRLEDAASATDVSEIRGDLRRPLMLVDDAIQAAAPTTRCPEHPSGSVDLDAAALGLLCETRHRAGLRTPSRSRTLARTAGKRRCFVCPPATRSAPTIRSR</sequence>
<gene>
    <name evidence="1" type="ORF">GCM10010345_86090</name>
</gene>
<evidence type="ECO:0000313" key="1">
    <source>
        <dbReference type="EMBL" id="GHA69340.1"/>
    </source>
</evidence>
<reference evidence="2" key="1">
    <citation type="journal article" date="2019" name="Int. J. Syst. Evol. Microbiol.">
        <title>The Global Catalogue of Microorganisms (GCM) 10K type strain sequencing project: providing services to taxonomists for standard genome sequencing and annotation.</title>
        <authorList>
            <consortium name="The Broad Institute Genomics Platform"/>
            <consortium name="The Broad Institute Genome Sequencing Center for Infectious Disease"/>
            <person name="Wu L."/>
            <person name="Ma J."/>
        </authorList>
    </citation>
    <scope>NUCLEOTIDE SEQUENCE [LARGE SCALE GENOMIC DNA]</scope>
    <source>
        <strain evidence="2">JCM 4733</strain>
    </source>
</reference>
<comment type="caution">
    <text evidence="1">The sequence shown here is derived from an EMBL/GenBank/DDBJ whole genome shotgun (WGS) entry which is preliminary data.</text>
</comment>
<protein>
    <submittedName>
        <fullName evidence="1">Uncharacterized protein</fullName>
    </submittedName>
</protein>